<protein>
    <recommendedName>
        <fullName evidence="2">2-dehydropantoate 2-reductase</fullName>
        <ecNumber evidence="2">1.1.1.169</ecNumber>
    </recommendedName>
    <alternativeName>
        <fullName evidence="5">Ketopantoate reductase</fullName>
    </alternativeName>
</protein>
<evidence type="ECO:0000256" key="5">
    <source>
        <dbReference type="ARBA" id="ARBA00032024"/>
    </source>
</evidence>
<evidence type="ECO:0000256" key="2">
    <source>
        <dbReference type="ARBA" id="ARBA00013014"/>
    </source>
</evidence>
<keyword evidence="3" id="KW-0521">NADP</keyword>
<organism evidence="8 9">
    <name type="scientific">Plenodomus tracheiphilus IPT5</name>
    <dbReference type="NCBI Taxonomy" id="1408161"/>
    <lineage>
        <taxon>Eukaryota</taxon>
        <taxon>Fungi</taxon>
        <taxon>Dikarya</taxon>
        <taxon>Ascomycota</taxon>
        <taxon>Pezizomycotina</taxon>
        <taxon>Dothideomycetes</taxon>
        <taxon>Pleosporomycetidae</taxon>
        <taxon>Pleosporales</taxon>
        <taxon>Pleosporineae</taxon>
        <taxon>Leptosphaeriaceae</taxon>
        <taxon>Plenodomus</taxon>
    </lineage>
</organism>
<reference evidence="8" key="1">
    <citation type="submission" date="2020-01" db="EMBL/GenBank/DDBJ databases">
        <authorList>
            <consortium name="DOE Joint Genome Institute"/>
            <person name="Haridas S."/>
            <person name="Albert R."/>
            <person name="Binder M."/>
            <person name="Bloem J."/>
            <person name="Labutti K."/>
            <person name="Salamov A."/>
            <person name="Andreopoulos B."/>
            <person name="Baker S.E."/>
            <person name="Barry K."/>
            <person name="Bills G."/>
            <person name="Bluhm B.H."/>
            <person name="Cannon C."/>
            <person name="Castanera R."/>
            <person name="Culley D.E."/>
            <person name="Daum C."/>
            <person name="Ezra D."/>
            <person name="Gonzalez J.B."/>
            <person name="Henrissat B."/>
            <person name="Kuo A."/>
            <person name="Liang C."/>
            <person name="Lipzen A."/>
            <person name="Lutzoni F."/>
            <person name="Magnuson J."/>
            <person name="Mondo S."/>
            <person name="Nolan M."/>
            <person name="Ohm R."/>
            <person name="Pangilinan J."/>
            <person name="Park H.-J."/>
            <person name="Ramirez L."/>
            <person name="Alfaro M."/>
            <person name="Sun H."/>
            <person name="Tritt A."/>
            <person name="Yoshinaga Y."/>
            <person name="Zwiers L.-H."/>
            <person name="Turgeon B.G."/>
            <person name="Goodwin S.B."/>
            <person name="Spatafora J.W."/>
            <person name="Crous P.W."/>
            <person name="Grigoriev I.V."/>
        </authorList>
    </citation>
    <scope>NUCLEOTIDE SEQUENCE</scope>
    <source>
        <strain evidence="8">IPT5</strain>
    </source>
</reference>
<evidence type="ECO:0000259" key="6">
    <source>
        <dbReference type="Pfam" id="PF02558"/>
    </source>
</evidence>
<dbReference type="PANTHER" id="PTHR43765:SF2">
    <property type="entry name" value="2-DEHYDROPANTOATE 2-REDUCTASE"/>
    <property type="match status" value="1"/>
</dbReference>
<dbReference type="InterPro" id="IPR008927">
    <property type="entry name" value="6-PGluconate_DH-like_C_sf"/>
</dbReference>
<dbReference type="GO" id="GO:0005739">
    <property type="term" value="C:mitochondrion"/>
    <property type="evidence" value="ECO:0007669"/>
    <property type="project" value="TreeGrafter"/>
</dbReference>
<dbReference type="SUPFAM" id="SSF51735">
    <property type="entry name" value="NAD(P)-binding Rossmann-fold domains"/>
    <property type="match status" value="1"/>
</dbReference>
<dbReference type="InterPro" id="IPR013332">
    <property type="entry name" value="KPR_N"/>
</dbReference>
<evidence type="ECO:0000256" key="3">
    <source>
        <dbReference type="ARBA" id="ARBA00022857"/>
    </source>
</evidence>
<comment type="similarity">
    <text evidence="1">Belongs to the ketopantoate reductase family.</text>
</comment>
<dbReference type="EC" id="1.1.1.169" evidence="2"/>
<dbReference type="Pfam" id="PF08546">
    <property type="entry name" value="ApbA_C"/>
    <property type="match status" value="1"/>
</dbReference>
<dbReference type="GO" id="GO:0008677">
    <property type="term" value="F:2-dehydropantoate 2-reductase activity"/>
    <property type="evidence" value="ECO:0007669"/>
    <property type="project" value="UniProtKB-EC"/>
</dbReference>
<dbReference type="Gene3D" id="3.40.50.720">
    <property type="entry name" value="NAD(P)-binding Rossmann-like Domain"/>
    <property type="match status" value="1"/>
</dbReference>
<dbReference type="GO" id="GO:0015940">
    <property type="term" value="P:pantothenate biosynthetic process"/>
    <property type="evidence" value="ECO:0007669"/>
    <property type="project" value="InterPro"/>
</dbReference>
<sequence length="355" mass="38096">MTPSPIHILGLGNLGKLLAHSLRKHHPKLPITLLFHRPSLLEEWNGAGRSIEIVRGGVSDTQSGFSHEDVSHNGSQIQQLIVATKTHATAKALQPLRGRLSPTSTLLFLQNGIGTIDEVNTQVFPDPSSRPNYLAGIFNHGVYATSPFSSVHAGIADAVIGPVRSSNSPTNPPPHLHNSALAHAIIACPELSTSLVSAQDLLHTQLQKLTINAVINPLTVLFGCKNGKLFSNKAICTLIEHQIREISMIVKTIIATSHPSSTESSVLAKFDVDRLRALVFDVGRKTAGNISSMRQDRLAGRKTEIDYINGYLVAQAGKAGVACPLNTRIVQLVKDGEDVSSERIGEVFGVALQEG</sequence>
<dbReference type="AlphaFoldDB" id="A0A6A7B7A8"/>
<dbReference type="InterPro" id="IPR013752">
    <property type="entry name" value="KPA_reductase"/>
</dbReference>
<dbReference type="Gene3D" id="1.10.1040.10">
    <property type="entry name" value="N-(1-d-carboxylethyl)-l-norvaline Dehydrogenase, domain 2"/>
    <property type="match status" value="1"/>
</dbReference>
<dbReference type="OrthoDB" id="73846at2759"/>
<accession>A0A6A7B7A8</accession>
<name>A0A6A7B7A8_9PLEO</name>
<dbReference type="Proteomes" id="UP000799423">
    <property type="component" value="Unassembled WGS sequence"/>
</dbReference>
<dbReference type="NCBIfam" id="TIGR00745">
    <property type="entry name" value="apbA_panE"/>
    <property type="match status" value="1"/>
</dbReference>
<dbReference type="InterPro" id="IPR050838">
    <property type="entry name" value="Ketopantoate_reductase"/>
</dbReference>
<feature type="domain" description="Ketopantoate reductase N-terminal" evidence="6">
    <location>
        <begin position="6"/>
        <end position="163"/>
    </location>
</feature>
<dbReference type="SUPFAM" id="SSF48179">
    <property type="entry name" value="6-phosphogluconate dehydrogenase C-terminal domain-like"/>
    <property type="match status" value="1"/>
</dbReference>
<evidence type="ECO:0000259" key="7">
    <source>
        <dbReference type="Pfam" id="PF08546"/>
    </source>
</evidence>
<dbReference type="InterPro" id="IPR013328">
    <property type="entry name" value="6PGD_dom2"/>
</dbReference>
<evidence type="ECO:0000313" key="8">
    <source>
        <dbReference type="EMBL" id="KAF2851164.1"/>
    </source>
</evidence>
<evidence type="ECO:0000256" key="1">
    <source>
        <dbReference type="ARBA" id="ARBA00007870"/>
    </source>
</evidence>
<dbReference type="EMBL" id="MU006303">
    <property type="protein sequence ID" value="KAF2851164.1"/>
    <property type="molecule type" value="Genomic_DNA"/>
</dbReference>
<dbReference type="InterPro" id="IPR003710">
    <property type="entry name" value="ApbA"/>
</dbReference>
<feature type="domain" description="Ketopantoate reductase C-terminal" evidence="7">
    <location>
        <begin position="200"/>
        <end position="335"/>
    </location>
</feature>
<dbReference type="GO" id="GO:0050661">
    <property type="term" value="F:NADP binding"/>
    <property type="evidence" value="ECO:0007669"/>
    <property type="project" value="TreeGrafter"/>
</dbReference>
<dbReference type="PANTHER" id="PTHR43765">
    <property type="entry name" value="2-DEHYDROPANTOATE 2-REDUCTASE-RELATED"/>
    <property type="match status" value="1"/>
</dbReference>
<evidence type="ECO:0000256" key="4">
    <source>
        <dbReference type="ARBA" id="ARBA00023002"/>
    </source>
</evidence>
<gene>
    <name evidence="8" type="ORF">T440DRAFT_423325</name>
</gene>
<evidence type="ECO:0000313" key="9">
    <source>
        <dbReference type="Proteomes" id="UP000799423"/>
    </source>
</evidence>
<keyword evidence="4" id="KW-0560">Oxidoreductase</keyword>
<dbReference type="Pfam" id="PF02558">
    <property type="entry name" value="ApbA"/>
    <property type="match status" value="1"/>
</dbReference>
<dbReference type="InterPro" id="IPR036291">
    <property type="entry name" value="NAD(P)-bd_dom_sf"/>
</dbReference>
<proteinExistence type="inferred from homology"/>
<keyword evidence="9" id="KW-1185">Reference proteome</keyword>